<name>A0AAD5KXV5_9CRUS</name>
<dbReference type="FunFam" id="3.30.710.10:FF:000159">
    <property type="entry name" value="Speckle-type POZ protein B"/>
    <property type="match status" value="1"/>
</dbReference>
<dbReference type="Gene3D" id="3.30.710.10">
    <property type="entry name" value="Potassium Channel Kv1.1, Chain A"/>
    <property type="match status" value="1"/>
</dbReference>
<accession>A0AAD5KXV5</accession>
<dbReference type="PANTHER" id="PTHR24413">
    <property type="entry name" value="SPECKLE-TYPE POZ PROTEIN"/>
    <property type="match status" value="1"/>
</dbReference>
<feature type="domain" description="BTB" evidence="1">
    <location>
        <begin position="184"/>
        <end position="252"/>
    </location>
</feature>
<protein>
    <recommendedName>
        <fullName evidence="1">BTB domain-containing protein</fullName>
    </recommendedName>
</protein>
<proteinExistence type="predicted"/>
<sequence>MTFEIEEKYDGVTSVKWTTHLDLLTGEGKKTFQLNRCYPHVLNFDVSFTCSNIDSTDGHLNPRTDGHIRHRGFCVSLQKLKIEVSLTQVDCGKQRPGSSGELDLLPDYYRRPCAVEFALNRGEKLILKKSPGLDEWRSETFQFYLPGDHRLESELLIKFNMFGAKEMNALKQMTDYLFVQQTNCDVQFCFGDGQRIGGHTIILSARSKVFAVMFNQDMRETKTGQVVIEDIEPEIFKELLHFIYSGRLRAPLMEETAQTLCDAAEKYDIQDLKRECIPFLVLNVSLTNAINLMAWADLRSIDDLKEAALGVVVRDFKRICQTKEWENFVNNFPHLSLQATQRAIQ</sequence>
<dbReference type="InterPro" id="IPR000210">
    <property type="entry name" value="BTB/POZ_dom"/>
</dbReference>
<dbReference type="CDD" id="cd18186">
    <property type="entry name" value="BTB_POZ_ZBTB_KLHL-like"/>
    <property type="match status" value="1"/>
</dbReference>
<dbReference type="SMART" id="SM00225">
    <property type="entry name" value="BTB"/>
    <property type="match status" value="1"/>
</dbReference>
<dbReference type="PROSITE" id="PS50097">
    <property type="entry name" value="BTB"/>
    <property type="match status" value="1"/>
</dbReference>
<dbReference type="Pfam" id="PF00651">
    <property type="entry name" value="BTB"/>
    <property type="match status" value="1"/>
</dbReference>
<organism evidence="2 3">
    <name type="scientific">Daphnia sinensis</name>
    <dbReference type="NCBI Taxonomy" id="1820382"/>
    <lineage>
        <taxon>Eukaryota</taxon>
        <taxon>Metazoa</taxon>
        <taxon>Ecdysozoa</taxon>
        <taxon>Arthropoda</taxon>
        <taxon>Crustacea</taxon>
        <taxon>Branchiopoda</taxon>
        <taxon>Diplostraca</taxon>
        <taxon>Cladocera</taxon>
        <taxon>Anomopoda</taxon>
        <taxon>Daphniidae</taxon>
        <taxon>Daphnia</taxon>
        <taxon>Daphnia similis group</taxon>
    </lineage>
</organism>
<dbReference type="InterPro" id="IPR011333">
    <property type="entry name" value="SKP1/BTB/POZ_sf"/>
</dbReference>
<dbReference type="Proteomes" id="UP000820818">
    <property type="component" value="Linkage Group LG2"/>
</dbReference>
<evidence type="ECO:0000313" key="3">
    <source>
        <dbReference type="Proteomes" id="UP000820818"/>
    </source>
</evidence>
<reference evidence="2 3" key="1">
    <citation type="submission" date="2022-05" db="EMBL/GenBank/DDBJ databases">
        <title>A multi-omics perspective on studying reproductive biology in Daphnia sinensis.</title>
        <authorList>
            <person name="Jia J."/>
        </authorList>
    </citation>
    <scope>NUCLEOTIDE SEQUENCE [LARGE SCALE GENOMIC DNA]</scope>
    <source>
        <strain evidence="2 3">WSL</strain>
    </source>
</reference>
<dbReference type="Gene3D" id="1.25.40.420">
    <property type="match status" value="1"/>
</dbReference>
<dbReference type="EMBL" id="WJBH02000002">
    <property type="protein sequence ID" value="KAI9562789.1"/>
    <property type="molecule type" value="Genomic_DNA"/>
</dbReference>
<dbReference type="AlphaFoldDB" id="A0AAD5KXV5"/>
<dbReference type="SUPFAM" id="SSF54695">
    <property type="entry name" value="POZ domain"/>
    <property type="match status" value="1"/>
</dbReference>
<comment type="caution">
    <text evidence="2">The sequence shown here is derived from an EMBL/GenBank/DDBJ whole genome shotgun (WGS) entry which is preliminary data.</text>
</comment>
<evidence type="ECO:0000259" key="1">
    <source>
        <dbReference type="PROSITE" id="PS50097"/>
    </source>
</evidence>
<evidence type="ECO:0000313" key="2">
    <source>
        <dbReference type="EMBL" id="KAI9562789.1"/>
    </source>
</evidence>
<keyword evidence="3" id="KW-1185">Reference proteome</keyword>
<gene>
    <name evidence="2" type="ORF">GHT06_010244</name>
</gene>